<dbReference type="EMBL" id="CM017619">
    <property type="protein sequence ID" value="TYI08063.1"/>
    <property type="molecule type" value="Genomic_DNA"/>
</dbReference>
<dbReference type="SUPFAM" id="SSF52058">
    <property type="entry name" value="L domain-like"/>
    <property type="match status" value="1"/>
</dbReference>
<evidence type="ECO:0000313" key="4">
    <source>
        <dbReference type="Proteomes" id="UP000322667"/>
    </source>
</evidence>
<dbReference type="Pfam" id="PF23598">
    <property type="entry name" value="LRR_14"/>
    <property type="match status" value="1"/>
</dbReference>
<dbReference type="InterPro" id="IPR032675">
    <property type="entry name" value="LRR_dom_sf"/>
</dbReference>
<accession>A0A5D2NXA4</accession>
<evidence type="ECO:0000259" key="2">
    <source>
        <dbReference type="Pfam" id="PF23598"/>
    </source>
</evidence>
<feature type="domain" description="Disease resistance R13L4/SHOC-2-like LRR" evidence="2">
    <location>
        <begin position="89"/>
        <end position="260"/>
    </location>
</feature>
<evidence type="ECO:0000313" key="3">
    <source>
        <dbReference type="EMBL" id="TYI08063.1"/>
    </source>
</evidence>
<evidence type="ECO:0000256" key="1">
    <source>
        <dbReference type="ARBA" id="ARBA00022737"/>
    </source>
</evidence>
<proteinExistence type="predicted"/>
<reference evidence="3 4" key="1">
    <citation type="submission" date="2019-07" db="EMBL/GenBank/DDBJ databases">
        <title>WGS assembly of Gossypium tomentosum.</title>
        <authorList>
            <person name="Chen Z.J."/>
            <person name="Sreedasyam A."/>
            <person name="Ando A."/>
            <person name="Song Q."/>
            <person name="De L."/>
            <person name="Hulse-Kemp A."/>
            <person name="Ding M."/>
            <person name="Ye W."/>
            <person name="Kirkbride R."/>
            <person name="Jenkins J."/>
            <person name="Plott C."/>
            <person name="Lovell J."/>
            <person name="Lin Y.-M."/>
            <person name="Vaughn R."/>
            <person name="Liu B."/>
            <person name="Li W."/>
            <person name="Simpson S."/>
            <person name="Scheffler B."/>
            <person name="Saski C."/>
            <person name="Grover C."/>
            <person name="Hu G."/>
            <person name="Conover J."/>
            <person name="Carlson J."/>
            <person name="Shu S."/>
            <person name="Boston L."/>
            <person name="Williams M."/>
            <person name="Peterson D."/>
            <person name="Mcgee K."/>
            <person name="Jones D."/>
            <person name="Wendel J."/>
            <person name="Stelly D."/>
            <person name="Grimwood J."/>
            <person name="Schmutz J."/>
        </authorList>
    </citation>
    <scope>NUCLEOTIDE SEQUENCE [LARGE SCALE GENOMIC DNA]</scope>
    <source>
        <strain evidence="3">7179.01</strain>
    </source>
</reference>
<dbReference type="PANTHER" id="PTHR23155">
    <property type="entry name" value="DISEASE RESISTANCE PROTEIN RP"/>
    <property type="match status" value="1"/>
</dbReference>
<dbReference type="PANTHER" id="PTHR23155:SF1205">
    <property type="entry name" value="DISEASE RESISTANCE PROTEIN RPM1"/>
    <property type="match status" value="1"/>
</dbReference>
<dbReference type="InterPro" id="IPR044974">
    <property type="entry name" value="Disease_R_plants"/>
</dbReference>
<sequence length="283" mass="33844">MEDVGEEELIDRSLVQVWRRDFTGTKVKTCRIHDLFRDLCMEKAEEENFLKFIQKSENSLDVTLVASMPRRIAIYPGERGFYLKGKHPKLRSLLLMNQEKVLINVHISNFNNFKLLRVLKLTRWVEEWHVSSEIGNLHHLMYLRLRCIMKIILPRAIGKLKNLHTLYLRCLFHFVVPNVVFQLERLRQFVTKGDEYPEIERYFHWSRNFSSKNIETLKYMWVDKKLIENNEVLRLTHIQCFGIIFKKSKDVKPILLLAILDCLKSLSMTLCKIFYRNQAHLHI</sequence>
<organism evidence="3 4">
    <name type="scientific">Gossypium tomentosum</name>
    <name type="common">Hawaiian cotton</name>
    <name type="synonym">Gossypium sandvicense</name>
    <dbReference type="NCBI Taxonomy" id="34277"/>
    <lineage>
        <taxon>Eukaryota</taxon>
        <taxon>Viridiplantae</taxon>
        <taxon>Streptophyta</taxon>
        <taxon>Embryophyta</taxon>
        <taxon>Tracheophyta</taxon>
        <taxon>Spermatophyta</taxon>
        <taxon>Magnoliopsida</taxon>
        <taxon>eudicotyledons</taxon>
        <taxon>Gunneridae</taxon>
        <taxon>Pentapetalae</taxon>
        <taxon>rosids</taxon>
        <taxon>malvids</taxon>
        <taxon>Malvales</taxon>
        <taxon>Malvaceae</taxon>
        <taxon>Malvoideae</taxon>
        <taxon>Gossypium</taxon>
    </lineage>
</organism>
<gene>
    <name evidence="3" type="ORF">ES332_A10G271200v1</name>
</gene>
<name>A0A5D2NXA4_GOSTO</name>
<protein>
    <recommendedName>
        <fullName evidence="2">Disease resistance R13L4/SHOC-2-like LRR domain-containing protein</fullName>
    </recommendedName>
</protein>
<keyword evidence="4" id="KW-1185">Reference proteome</keyword>
<dbReference type="GO" id="GO:0098542">
    <property type="term" value="P:defense response to other organism"/>
    <property type="evidence" value="ECO:0007669"/>
    <property type="project" value="TreeGrafter"/>
</dbReference>
<dbReference type="Gene3D" id="3.80.10.10">
    <property type="entry name" value="Ribonuclease Inhibitor"/>
    <property type="match status" value="1"/>
</dbReference>
<dbReference type="InterPro" id="IPR055414">
    <property type="entry name" value="LRR_R13L4/SHOC2-like"/>
</dbReference>
<keyword evidence="1" id="KW-0677">Repeat</keyword>
<dbReference type="Proteomes" id="UP000322667">
    <property type="component" value="Chromosome A10"/>
</dbReference>
<dbReference type="AlphaFoldDB" id="A0A5D2NXA4"/>